<dbReference type="Proteomes" id="UP001459277">
    <property type="component" value="Unassembled WGS sequence"/>
</dbReference>
<sequence length="87" mass="9709">MAFSLQPCQIPTLTDLFSPESLAGPAALRCKKPLSVKCNGDSSSVALDSNFDTELFRKNWTRSKNYNRGGFGLKEESLELMNRQYTS</sequence>
<comment type="caution">
    <text evidence="1">The sequence shown here is derived from an EMBL/GenBank/DDBJ whole genome shotgun (WGS) entry which is preliminary data.</text>
</comment>
<dbReference type="EMBL" id="JAZDWU010000010">
    <property type="protein sequence ID" value="KAK9988153.1"/>
    <property type="molecule type" value="Genomic_DNA"/>
</dbReference>
<evidence type="ECO:0000313" key="1">
    <source>
        <dbReference type="EMBL" id="KAK9988153.1"/>
    </source>
</evidence>
<dbReference type="PANTHER" id="PTHR31619:SF5">
    <property type="entry name" value="4-HYDROXY-3-METHYLBUT-2-ENYL DIPHOSPHATE REDUCTASE, CHLOROPLASTIC"/>
    <property type="match status" value="1"/>
</dbReference>
<proteinExistence type="predicted"/>
<keyword evidence="2" id="KW-1185">Reference proteome</keyword>
<dbReference type="AlphaFoldDB" id="A0AAW2BRM2"/>
<evidence type="ECO:0000313" key="2">
    <source>
        <dbReference type="Proteomes" id="UP001459277"/>
    </source>
</evidence>
<gene>
    <name evidence="1" type="ORF">SO802_028392</name>
</gene>
<accession>A0AAW2BRM2</accession>
<dbReference type="PANTHER" id="PTHR31619">
    <property type="entry name" value="4-HYDROXY-3-METHYLBUT-2-ENYL DIPHOSPHATE REDUCTASE, CHLOROPLASTIC"/>
    <property type="match status" value="1"/>
</dbReference>
<protein>
    <submittedName>
        <fullName evidence="1">Uncharacterized protein</fullName>
    </submittedName>
</protein>
<organism evidence="1 2">
    <name type="scientific">Lithocarpus litseifolius</name>
    <dbReference type="NCBI Taxonomy" id="425828"/>
    <lineage>
        <taxon>Eukaryota</taxon>
        <taxon>Viridiplantae</taxon>
        <taxon>Streptophyta</taxon>
        <taxon>Embryophyta</taxon>
        <taxon>Tracheophyta</taxon>
        <taxon>Spermatophyta</taxon>
        <taxon>Magnoliopsida</taxon>
        <taxon>eudicotyledons</taxon>
        <taxon>Gunneridae</taxon>
        <taxon>Pentapetalae</taxon>
        <taxon>rosids</taxon>
        <taxon>fabids</taxon>
        <taxon>Fagales</taxon>
        <taxon>Fagaceae</taxon>
        <taxon>Lithocarpus</taxon>
    </lineage>
</organism>
<name>A0AAW2BRM2_9ROSI</name>
<reference evidence="1 2" key="1">
    <citation type="submission" date="2024-01" db="EMBL/GenBank/DDBJ databases">
        <title>A telomere-to-telomere, gap-free genome of sweet tea (Lithocarpus litseifolius).</title>
        <authorList>
            <person name="Zhou J."/>
        </authorList>
    </citation>
    <scope>NUCLEOTIDE SEQUENCE [LARGE SCALE GENOMIC DNA]</scope>
    <source>
        <strain evidence="1">Zhou-2022a</strain>
        <tissue evidence="1">Leaf</tissue>
    </source>
</reference>